<keyword evidence="3 10" id="KW-0479">Metal-binding</keyword>
<accession>A0A671U7H3</accession>
<dbReference type="PIRSF" id="PIRSF000912">
    <property type="entry name" value="PPEF"/>
    <property type="match status" value="1"/>
</dbReference>
<dbReference type="PRINTS" id="PR00114">
    <property type="entry name" value="STPHPHTASE"/>
</dbReference>
<dbReference type="AlphaFoldDB" id="A0A671U7H3"/>
<evidence type="ECO:0000256" key="4">
    <source>
        <dbReference type="ARBA" id="ARBA00022737"/>
    </source>
</evidence>
<dbReference type="InterPro" id="IPR029052">
    <property type="entry name" value="Metallo-depent_PP-like"/>
</dbReference>
<comment type="catalytic activity">
    <reaction evidence="8">
        <text>O-phospho-L-seryl-[protein] + H2O = L-seryl-[protein] + phosphate</text>
        <dbReference type="Rhea" id="RHEA:20629"/>
        <dbReference type="Rhea" id="RHEA-COMP:9863"/>
        <dbReference type="Rhea" id="RHEA-COMP:11604"/>
        <dbReference type="ChEBI" id="CHEBI:15377"/>
        <dbReference type="ChEBI" id="CHEBI:29999"/>
        <dbReference type="ChEBI" id="CHEBI:43474"/>
        <dbReference type="ChEBI" id="CHEBI:83421"/>
        <dbReference type="EC" id="3.1.3.16"/>
    </reaction>
</comment>
<dbReference type="GO" id="GO:0004722">
    <property type="term" value="F:protein serine/threonine phosphatase activity"/>
    <property type="evidence" value="ECO:0007669"/>
    <property type="project" value="UniProtKB-EC"/>
</dbReference>
<dbReference type="Pfam" id="PF00149">
    <property type="entry name" value="Metallophos"/>
    <property type="match status" value="1"/>
</dbReference>
<evidence type="ECO:0000256" key="6">
    <source>
        <dbReference type="ARBA" id="ARBA00022837"/>
    </source>
</evidence>
<dbReference type="PANTHER" id="PTHR45668:SF15">
    <property type="entry name" value="SERINE_THREONINE-PROTEIN PHOSPHATASE"/>
    <property type="match status" value="1"/>
</dbReference>
<dbReference type="CDD" id="cd23767">
    <property type="entry name" value="IQCD"/>
    <property type="match status" value="1"/>
</dbReference>
<gene>
    <name evidence="13" type="primary">PPEF2</name>
</gene>
<evidence type="ECO:0000313" key="13">
    <source>
        <dbReference type="Ensembl" id="ENSSAUP00010009975.1"/>
    </source>
</evidence>
<dbReference type="CDD" id="cd00051">
    <property type="entry name" value="EFh"/>
    <property type="match status" value="1"/>
</dbReference>
<dbReference type="GO" id="GO:0043409">
    <property type="term" value="P:negative regulation of MAPK cascade"/>
    <property type="evidence" value="ECO:0007669"/>
    <property type="project" value="TreeGrafter"/>
</dbReference>
<evidence type="ECO:0000256" key="5">
    <source>
        <dbReference type="ARBA" id="ARBA00022801"/>
    </source>
</evidence>
<evidence type="ECO:0000256" key="9">
    <source>
        <dbReference type="ARBA" id="ARBA00048336"/>
    </source>
</evidence>
<dbReference type="PROSITE" id="PS50222">
    <property type="entry name" value="EF_HAND_2"/>
    <property type="match status" value="2"/>
</dbReference>
<comment type="similarity">
    <text evidence="2 10 11">Belongs to the PPP phosphatase family.</text>
</comment>
<evidence type="ECO:0000256" key="11">
    <source>
        <dbReference type="RuleBase" id="RU004273"/>
    </source>
</evidence>
<name>A0A671U7H3_SPAAU</name>
<reference evidence="13" key="3">
    <citation type="submission" date="2025-09" db="UniProtKB">
        <authorList>
            <consortium name="Ensembl"/>
        </authorList>
    </citation>
    <scope>IDENTIFICATION</scope>
</reference>
<evidence type="ECO:0000256" key="1">
    <source>
        <dbReference type="ARBA" id="ARBA00001936"/>
    </source>
</evidence>
<feature type="domain" description="EF-hand" evidence="12">
    <location>
        <begin position="540"/>
        <end position="575"/>
    </location>
</feature>
<evidence type="ECO:0000256" key="3">
    <source>
        <dbReference type="ARBA" id="ARBA00022723"/>
    </source>
</evidence>
<dbReference type="Gene3D" id="3.60.21.10">
    <property type="match status" value="1"/>
</dbReference>
<dbReference type="InterPro" id="IPR018247">
    <property type="entry name" value="EF_Hand_1_Ca_BS"/>
</dbReference>
<dbReference type="SMART" id="SM00156">
    <property type="entry name" value="PP2Ac"/>
    <property type="match status" value="1"/>
</dbReference>
<keyword evidence="14" id="KW-1185">Reference proteome</keyword>
<comment type="catalytic activity">
    <reaction evidence="9 10 11">
        <text>O-phospho-L-threonyl-[protein] + H2O = L-threonyl-[protein] + phosphate</text>
        <dbReference type="Rhea" id="RHEA:47004"/>
        <dbReference type="Rhea" id="RHEA-COMP:11060"/>
        <dbReference type="Rhea" id="RHEA-COMP:11605"/>
        <dbReference type="ChEBI" id="CHEBI:15377"/>
        <dbReference type="ChEBI" id="CHEBI:30013"/>
        <dbReference type="ChEBI" id="CHEBI:43474"/>
        <dbReference type="ChEBI" id="CHEBI:61977"/>
        <dbReference type="EC" id="3.1.3.16"/>
    </reaction>
</comment>
<organism evidence="13 14">
    <name type="scientific">Sparus aurata</name>
    <name type="common">Gilthead sea bream</name>
    <dbReference type="NCBI Taxonomy" id="8175"/>
    <lineage>
        <taxon>Eukaryota</taxon>
        <taxon>Metazoa</taxon>
        <taxon>Chordata</taxon>
        <taxon>Craniata</taxon>
        <taxon>Vertebrata</taxon>
        <taxon>Euteleostomi</taxon>
        <taxon>Actinopterygii</taxon>
        <taxon>Neopterygii</taxon>
        <taxon>Teleostei</taxon>
        <taxon>Neoteleostei</taxon>
        <taxon>Acanthomorphata</taxon>
        <taxon>Eupercaria</taxon>
        <taxon>Spariformes</taxon>
        <taxon>Sparidae</taxon>
        <taxon>Sparus</taxon>
    </lineage>
</organism>
<dbReference type="InterPro" id="IPR012008">
    <property type="entry name" value="Ser/Thr-Pase_EF-hand_contain"/>
</dbReference>
<keyword evidence="7 10" id="KW-0464">Manganese</keyword>
<comment type="cofactor">
    <cofactor evidence="1">
        <name>Mn(2+)</name>
        <dbReference type="ChEBI" id="CHEBI:29035"/>
    </cofactor>
</comment>
<dbReference type="InterPro" id="IPR002048">
    <property type="entry name" value="EF_hand_dom"/>
</dbReference>
<protein>
    <recommendedName>
        <fullName evidence="10">Serine/threonine-protein phosphatase with EF-hands</fullName>
        <ecNumber evidence="10">3.1.3.16</ecNumber>
    </recommendedName>
</protein>
<dbReference type="PANTHER" id="PTHR45668">
    <property type="entry name" value="SERINE/THREONINE-PROTEIN PHOSPHATASE 5-RELATED"/>
    <property type="match status" value="1"/>
</dbReference>
<dbReference type="InterPro" id="IPR013235">
    <property type="entry name" value="PPP_dom"/>
</dbReference>
<keyword evidence="4" id="KW-0677">Repeat</keyword>
<dbReference type="PROSITE" id="PS50096">
    <property type="entry name" value="IQ"/>
    <property type="match status" value="1"/>
</dbReference>
<dbReference type="InterPro" id="IPR011992">
    <property type="entry name" value="EF-hand-dom_pair"/>
</dbReference>
<dbReference type="GO" id="GO:0005506">
    <property type="term" value="F:iron ion binding"/>
    <property type="evidence" value="ECO:0007669"/>
    <property type="project" value="UniProtKB-UniRule"/>
</dbReference>
<dbReference type="Pfam" id="PF13499">
    <property type="entry name" value="EF-hand_7"/>
    <property type="match status" value="1"/>
</dbReference>
<dbReference type="Pfam" id="PF08321">
    <property type="entry name" value="PPP5"/>
    <property type="match status" value="1"/>
</dbReference>
<proteinExistence type="inferred from homology"/>
<dbReference type="GO" id="GO:0051879">
    <property type="term" value="F:Hsp90 protein binding"/>
    <property type="evidence" value="ECO:0007669"/>
    <property type="project" value="TreeGrafter"/>
</dbReference>
<dbReference type="GO" id="GO:0050906">
    <property type="term" value="P:detection of stimulus involved in sensory perception"/>
    <property type="evidence" value="ECO:0007669"/>
    <property type="project" value="UniProtKB-UniRule"/>
</dbReference>
<dbReference type="InterPro" id="IPR006186">
    <property type="entry name" value="Ser/Thr-sp_prot-phosphatase"/>
</dbReference>
<dbReference type="Gene3D" id="1.10.238.10">
    <property type="entry name" value="EF-hand"/>
    <property type="match status" value="1"/>
</dbReference>
<dbReference type="InterPro" id="IPR004843">
    <property type="entry name" value="Calcineurin-like_PHP"/>
</dbReference>
<evidence type="ECO:0000256" key="7">
    <source>
        <dbReference type="ARBA" id="ARBA00023211"/>
    </source>
</evidence>
<dbReference type="Ensembl" id="ENSSAUT00010010614.1">
    <property type="protein sequence ID" value="ENSSAUP00010009975.1"/>
    <property type="gene ID" value="ENSSAUG00010004886.1"/>
</dbReference>
<dbReference type="SMART" id="SM00054">
    <property type="entry name" value="EFh"/>
    <property type="match status" value="2"/>
</dbReference>
<keyword evidence="6" id="KW-0106">Calcium</keyword>
<evidence type="ECO:0000256" key="8">
    <source>
        <dbReference type="ARBA" id="ARBA00047761"/>
    </source>
</evidence>
<sequence>MGCGVTKSDHFHKHSGKAIRAAVLIQRWYRQYVARTEMRRRYTWHIFQSIEYSGEQAQIKLYNFLGYLMDNFTPSSNERNLISHIFRENEVCRDAEWERYFCYKNIEVPEIYSGPHLTFPLTVEQAVGLVEAFRNKKQLHSRYVLQLLLETWKQLRMFPNINRISTCQSKEITICGDLHGQLEDLLLIFYKNGMPSLERPYLFNGDFVDRGKDSIEILLILFSFLLVYPSDIYLNRGNHEDHIVNLRYGFTKEVLTKYKMHGKRILKLLQKIFSWLPLATVIDQKVLVLHGGISDVTDLNCFANCCSQVFSPFTVCSVFHFKVKSLPLVTPDRLQILDLLWSDPMTQDGCTPNEVRGGGCYWGPDITEDFLNRHNLQLIIRSHECKQEGYEFCHNRKVLTLFSASNYYDVGSNRGAYVRLGPDLVPYVVQYQASSMIRELTVRQSVGRTERSALKVLREQLFAHKSDLLCAFKKYDSVVSLSDWATAVENVMHLGVPWRMLRCQLVTSKTSDGMINYHEWFNELAIHGPNTDSLLETLYRHRSTLETIFRIVDTDNSGFITIEDFRQTWKLLSVYLKMEITDDAISDLAVTIDSNQDGSIDIDEFMEAFRLTDKKSRLERGRSMFMGTATDLTKLEGDPNI</sequence>
<reference evidence="13" key="1">
    <citation type="submission" date="2021-04" db="EMBL/GenBank/DDBJ databases">
        <authorList>
            <consortium name="Wellcome Sanger Institute Data Sharing"/>
        </authorList>
    </citation>
    <scope>NUCLEOTIDE SEQUENCE [LARGE SCALE GENOMIC DNA]</scope>
</reference>
<dbReference type="PROSITE" id="PS00125">
    <property type="entry name" value="SER_THR_PHOSPHATASE"/>
    <property type="match status" value="1"/>
</dbReference>
<evidence type="ECO:0000313" key="14">
    <source>
        <dbReference type="Proteomes" id="UP000472265"/>
    </source>
</evidence>
<feature type="domain" description="EF-hand" evidence="12">
    <location>
        <begin position="580"/>
        <end position="615"/>
    </location>
</feature>
<evidence type="ECO:0000256" key="10">
    <source>
        <dbReference type="PIRNR" id="PIRNR000912"/>
    </source>
</evidence>
<dbReference type="GeneTree" id="ENSGT00940000157870"/>
<reference evidence="13" key="2">
    <citation type="submission" date="2025-08" db="UniProtKB">
        <authorList>
            <consortium name="Ensembl"/>
        </authorList>
    </citation>
    <scope>IDENTIFICATION</scope>
</reference>
<evidence type="ECO:0000259" key="12">
    <source>
        <dbReference type="PROSITE" id="PS50222"/>
    </source>
</evidence>
<dbReference type="GO" id="GO:0005509">
    <property type="term" value="F:calcium ion binding"/>
    <property type="evidence" value="ECO:0007669"/>
    <property type="project" value="UniProtKB-UniRule"/>
</dbReference>
<dbReference type="SUPFAM" id="SSF47473">
    <property type="entry name" value="EF-hand"/>
    <property type="match status" value="1"/>
</dbReference>
<dbReference type="InterPro" id="IPR051134">
    <property type="entry name" value="PPP_phosphatase"/>
</dbReference>
<dbReference type="SUPFAM" id="SSF56300">
    <property type="entry name" value="Metallo-dependent phosphatases"/>
    <property type="match status" value="1"/>
</dbReference>
<dbReference type="Proteomes" id="UP000472265">
    <property type="component" value="Chromosome 5"/>
</dbReference>
<dbReference type="GO" id="GO:0030145">
    <property type="term" value="F:manganese ion binding"/>
    <property type="evidence" value="ECO:0007669"/>
    <property type="project" value="UniProtKB-UniRule"/>
</dbReference>
<evidence type="ECO:0000256" key="2">
    <source>
        <dbReference type="ARBA" id="ARBA00008294"/>
    </source>
</evidence>
<keyword evidence="5 10" id="KW-0378">Hydrolase</keyword>
<dbReference type="EC" id="3.1.3.16" evidence="10"/>
<dbReference type="PROSITE" id="PS00018">
    <property type="entry name" value="EF_HAND_1"/>
    <property type="match status" value="2"/>
</dbReference>